<evidence type="ECO:0000259" key="7">
    <source>
        <dbReference type="PROSITE" id="PS51849"/>
    </source>
</evidence>
<comment type="subcellular location">
    <subcellularLocation>
        <location evidence="1">Cell membrane</location>
        <topology evidence="1">Single-pass membrane protein</topology>
    </subcellularLocation>
</comment>
<evidence type="ECO:0000313" key="9">
    <source>
        <dbReference type="Proteomes" id="UP001589738"/>
    </source>
</evidence>
<keyword evidence="3" id="KW-0812">Transmembrane</keyword>
<keyword evidence="4" id="KW-1133">Transmembrane helix</keyword>
<feature type="compositionally biased region" description="Low complexity" evidence="6">
    <location>
        <begin position="255"/>
        <end position="268"/>
    </location>
</feature>
<gene>
    <name evidence="8" type="ORF">ACFFHF_18985</name>
</gene>
<feature type="compositionally biased region" description="Low complexity" evidence="6">
    <location>
        <begin position="275"/>
        <end position="290"/>
    </location>
</feature>
<evidence type="ECO:0000256" key="3">
    <source>
        <dbReference type="ARBA" id="ARBA00022692"/>
    </source>
</evidence>
<keyword evidence="5" id="KW-0472">Membrane</keyword>
<dbReference type="Proteomes" id="UP001589738">
    <property type="component" value="Unassembled WGS sequence"/>
</dbReference>
<dbReference type="PROSITE" id="PS51849">
    <property type="entry name" value="RSGI_N"/>
    <property type="match status" value="1"/>
</dbReference>
<feature type="compositionally biased region" description="Basic and acidic residues" evidence="6">
    <location>
        <begin position="214"/>
        <end position="231"/>
    </location>
</feature>
<keyword evidence="2" id="KW-1003">Cell membrane</keyword>
<keyword evidence="9" id="KW-1185">Reference proteome</keyword>
<dbReference type="InterPro" id="IPR055431">
    <property type="entry name" value="RsgI_M"/>
</dbReference>
<feature type="domain" description="RsgI N-terminal anti-sigma" evidence="7">
    <location>
        <begin position="2"/>
        <end position="50"/>
    </location>
</feature>
<sequence>MKQGIIMEVNDRFLTLLTPEGEFLKARNQSRNYQIGQEISFVPFEKESFLSGWGKVLHKKTAGVLVAASLLLIFSFVPSRVDNEVYAFMSIDGESSIELAVNKDLEVIDVIAYNESGKEVIADIDWENEQVDKVSTAILSSIENQEVHSDTQEIVVGTVLAGTQVNKTDEKLHQVIDSLKKETEVEIADVQATAEERKEAKEQGVSVGKYKAQQAKEKAKEKKEDNAKQEEPSVETPAPSVNNPVNNSTDTPAMNNNGNGKANPNSNAQKKDLNKQNSGNGNSKNNNPGQQKKEVDWQAKQNGNSGRKQEMNRQAKQNSNLGKKQEVKNNEVHSNEEKPRNSGGFLPFDMKFY</sequence>
<dbReference type="EMBL" id="JBHLUU010000119">
    <property type="protein sequence ID" value="MFC0477288.1"/>
    <property type="molecule type" value="Genomic_DNA"/>
</dbReference>
<feature type="compositionally biased region" description="Low complexity" evidence="6">
    <location>
        <begin position="239"/>
        <end position="248"/>
    </location>
</feature>
<organism evidence="8 9">
    <name type="scientific">Robertmurraya beringensis</name>
    <dbReference type="NCBI Taxonomy" id="641660"/>
    <lineage>
        <taxon>Bacteria</taxon>
        <taxon>Bacillati</taxon>
        <taxon>Bacillota</taxon>
        <taxon>Bacilli</taxon>
        <taxon>Bacillales</taxon>
        <taxon>Bacillaceae</taxon>
        <taxon>Robertmurraya</taxon>
    </lineage>
</organism>
<feature type="region of interest" description="Disordered" evidence="6">
    <location>
        <begin position="196"/>
        <end position="353"/>
    </location>
</feature>
<name>A0ABV6KVI2_9BACI</name>
<feature type="compositionally biased region" description="Basic and acidic residues" evidence="6">
    <location>
        <begin position="323"/>
        <end position="340"/>
    </location>
</feature>
<evidence type="ECO:0000256" key="2">
    <source>
        <dbReference type="ARBA" id="ARBA00022475"/>
    </source>
</evidence>
<evidence type="ECO:0000256" key="5">
    <source>
        <dbReference type="ARBA" id="ARBA00023136"/>
    </source>
</evidence>
<accession>A0ABV6KVI2</accession>
<dbReference type="Pfam" id="PF12791">
    <property type="entry name" value="RsgI_N"/>
    <property type="match status" value="1"/>
</dbReference>
<evidence type="ECO:0000313" key="8">
    <source>
        <dbReference type="EMBL" id="MFC0477288.1"/>
    </source>
</evidence>
<protein>
    <submittedName>
        <fullName evidence="8">Anti-sigma factor domain-containing protein</fullName>
    </submittedName>
</protein>
<dbReference type="RefSeq" id="WP_377058818.1">
    <property type="nucleotide sequence ID" value="NZ_JBHLUU010000119.1"/>
</dbReference>
<comment type="caution">
    <text evidence="8">The sequence shown here is derived from an EMBL/GenBank/DDBJ whole genome shotgun (WGS) entry which is preliminary data.</text>
</comment>
<proteinExistence type="predicted"/>
<evidence type="ECO:0000256" key="1">
    <source>
        <dbReference type="ARBA" id="ARBA00004162"/>
    </source>
</evidence>
<reference evidence="8 9" key="1">
    <citation type="submission" date="2024-09" db="EMBL/GenBank/DDBJ databases">
        <authorList>
            <person name="Sun Q."/>
            <person name="Mori K."/>
        </authorList>
    </citation>
    <scope>NUCLEOTIDE SEQUENCE [LARGE SCALE GENOMIC DNA]</scope>
    <source>
        <strain evidence="8 9">CGMCC 1.9126</strain>
    </source>
</reference>
<evidence type="ECO:0000256" key="4">
    <source>
        <dbReference type="ARBA" id="ARBA00022989"/>
    </source>
</evidence>
<evidence type="ECO:0000256" key="6">
    <source>
        <dbReference type="SAM" id="MobiDB-lite"/>
    </source>
</evidence>
<dbReference type="InterPro" id="IPR024449">
    <property type="entry name" value="Anti-sigma_RsgI_N"/>
</dbReference>
<dbReference type="Pfam" id="PF23750">
    <property type="entry name" value="RsgI_M"/>
    <property type="match status" value="1"/>
</dbReference>